<organism evidence="3 4">
    <name type="scientific">Spinactinospora alkalitolerans</name>
    <dbReference type="NCBI Taxonomy" id="687207"/>
    <lineage>
        <taxon>Bacteria</taxon>
        <taxon>Bacillati</taxon>
        <taxon>Actinomycetota</taxon>
        <taxon>Actinomycetes</taxon>
        <taxon>Streptosporangiales</taxon>
        <taxon>Nocardiopsidaceae</taxon>
        <taxon>Spinactinospora</taxon>
    </lineage>
</organism>
<dbReference type="InterPro" id="IPR036396">
    <property type="entry name" value="Cyt_P450_sf"/>
</dbReference>
<dbReference type="InterPro" id="IPR002397">
    <property type="entry name" value="Cyt_P450_B"/>
</dbReference>
<dbReference type="AlphaFoldDB" id="A0A852TYD8"/>
<dbReference type="GO" id="GO:0005506">
    <property type="term" value="F:iron ion binding"/>
    <property type="evidence" value="ECO:0007669"/>
    <property type="project" value="InterPro"/>
</dbReference>
<dbReference type="Gene3D" id="1.10.630.10">
    <property type="entry name" value="Cytochrome P450"/>
    <property type="match status" value="1"/>
</dbReference>
<name>A0A852TYD8_9ACTN</name>
<feature type="region of interest" description="Disordered" evidence="2">
    <location>
        <begin position="420"/>
        <end position="457"/>
    </location>
</feature>
<evidence type="ECO:0000256" key="1">
    <source>
        <dbReference type="ARBA" id="ARBA00010617"/>
    </source>
</evidence>
<dbReference type="RefSeq" id="WP_246334430.1">
    <property type="nucleotide sequence ID" value="NZ_BAAAYY010000031.1"/>
</dbReference>
<comment type="caution">
    <text evidence="3">The sequence shown here is derived from an EMBL/GenBank/DDBJ whole genome shotgun (WGS) entry which is preliminary data.</text>
</comment>
<protein>
    <submittedName>
        <fullName evidence="3">Cytochrome P450</fullName>
    </submittedName>
</protein>
<dbReference type="GO" id="GO:0016705">
    <property type="term" value="F:oxidoreductase activity, acting on paired donors, with incorporation or reduction of molecular oxygen"/>
    <property type="evidence" value="ECO:0007669"/>
    <property type="project" value="InterPro"/>
</dbReference>
<evidence type="ECO:0000313" key="4">
    <source>
        <dbReference type="Proteomes" id="UP000589036"/>
    </source>
</evidence>
<accession>A0A852TYD8</accession>
<proteinExistence type="inferred from homology"/>
<dbReference type="PANTHER" id="PTHR46696">
    <property type="entry name" value="P450, PUTATIVE (EUROFUNG)-RELATED"/>
    <property type="match status" value="1"/>
</dbReference>
<evidence type="ECO:0000256" key="2">
    <source>
        <dbReference type="SAM" id="MobiDB-lite"/>
    </source>
</evidence>
<comment type="similarity">
    <text evidence="1">Belongs to the cytochrome P450 family.</text>
</comment>
<dbReference type="CDD" id="cd20623">
    <property type="entry name" value="CYP_unk"/>
    <property type="match status" value="1"/>
</dbReference>
<evidence type="ECO:0000313" key="3">
    <source>
        <dbReference type="EMBL" id="NYE48948.1"/>
    </source>
</evidence>
<dbReference type="PRINTS" id="PR00359">
    <property type="entry name" value="BP450"/>
</dbReference>
<dbReference type="PANTHER" id="PTHR46696:SF1">
    <property type="entry name" value="CYTOCHROME P450 YJIB-RELATED"/>
    <property type="match status" value="1"/>
</dbReference>
<dbReference type="EMBL" id="JACCCC010000001">
    <property type="protein sequence ID" value="NYE48948.1"/>
    <property type="molecule type" value="Genomic_DNA"/>
</dbReference>
<dbReference type="GO" id="GO:0004497">
    <property type="term" value="F:monooxygenase activity"/>
    <property type="evidence" value="ECO:0007669"/>
    <property type="project" value="InterPro"/>
</dbReference>
<dbReference type="GO" id="GO:0020037">
    <property type="term" value="F:heme binding"/>
    <property type="evidence" value="ECO:0007669"/>
    <property type="project" value="InterPro"/>
</dbReference>
<sequence length="472" mass="52074">MTESRRDAPNSPSACPLHSEAVPLYGDALRGDTHELWELMRKRFGGIAPVEVEPGVAAWLMLGYSEHLQVLRDQHLFSHDGRIWRELKEGRITPEAGTYPVFAHRPNALHSDGAEHQRLRGALVDSYDGSAQSRLRVDIEDLANALIDRFAARGEADLIAEYAGRIPLLAVNRMLGQDDRHGHYLCDLMVELWNGNGEAANAANEKMVGYLVDLVDRKRGEPGDDITSRLIAHPAGLTDEEVVQQVMLTIAAAHDPTANLIGNALRLLLTEQEMRMAVAGAQLRVDEAIDQVLWRDPPFQTLAGRYARRDTEVAGYRIREGDCLISGFAAANNDPLLFDGGGTHASARSSGNRAHLAWGVGPHRCPAQKIGHHMAAVSIETLVFRLSDMRLSVPERDLRWRPSLFIRGLERLPVVFTPQEVPDAASGDPTWPQSNPSSSTPAPETPKDRRPDSANSGLWSRLSSLVRSWRGL</sequence>
<keyword evidence="4" id="KW-1185">Reference proteome</keyword>
<dbReference type="Proteomes" id="UP000589036">
    <property type="component" value="Unassembled WGS sequence"/>
</dbReference>
<feature type="compositionally biased region" description="Polar residues" evidence="2">
    <location>
        <begin position="431"/>
        <end position="442"/>
    </location>
</feature>
<reference evidence="3 4" key="1">
    <citation type="submission" date="2020-07" db="EMBL/GenBank/DDBJ databases">
        <title>Sequencing the genomes of 1000 actinobacteria strains.</title>
        <authorList>
            <person name="Klenk H.-P."/>
        </authorList>
    </citation>
    <scope>NUCLEOTIDE SEQUENCE [LARGE SCALE GENOMIC DNA]</scope>
    <source>
        <strain evidence="3 4">CXB654</strain>
    </source>
</reference>
<gene>
    <name evidence="3" type="ORF">HDA32_004068</name>
</gene>
<dbReference type="SUPFAM" id="SSF48264">
    <property type="entry name" value="Cytochrome P450"/>
    <property type="match status" value="1"/>
</dbReference>